<dbReference type="EMBL" id="JBBMEW010000029">
    <property type="protein sequence ID" value="MEQ2529210.1"/>
    <property type="molecule type" value="Genomic_DNA"/>
</dbReference>
<proteinExistence type="predicted"/>
<protein>
    <submittedName>
        <fullName evidence="1">Uncharacterized protein</fullName>
    </submittedName>
</protein>
<comment type="caution">
    <text evidence="1">The sequence shown here is derived from an EMBL/GenBank/DDBJ whole genome shotgun (WGS) entry which is preliminary data.</text>
</comment>
<sequence>MATSQPSELNKRYDHELEEKYLFNDETLEYLQTKLDDFDIECLKNVKEKSSTRGLRKTDFENYSSKRKLIDSAFIRLESQGLIRIIPDGTFRPYFITVRGEQMLNKL</sequence>
<name>A0ACC6SGV9_9BACI</name>
<accession>A0ACC6SGV9</accession>
<keyword evidence="2" id="KW-1185">Reference proteome</keyword>
<organism evidence="1 2">
    <name type="scientific">Robertmurraya yapensis</name>
    <name type="common">ex Hitch et al 2024</name>
    <dbReference type="NCBI Taxonomy" id="3133160"/>
    <lineage>
        <taxon>Bacteria</taxon>
        <taxon>Bacillati</taxon>
        <taxon>Bacillota</taxon>
        <taxon>Bacilli</taxon>
        <taxon>Bacillales</taxon>
        <taxon>Bacillaceae</taxon>
        <taxon>Robertmurraya</taxon>
    </lineage>
</organism>
<evidence type="ECO:0000313" key="2">
    <source>
        <dbReference type="Proteomes" id="UP001439875"/>
    </source>
</evidence>
<reference evidence="1" key="1">
    <citation type="submission" date="2024-03" db="EMBL/GenBank/DDBJ databases">
        <title>Human intestinal bacterial collection.</title>
        <authorList>
            <person name="Pauvert C."/>
            <person name="Hitch T.C.A."/>
            <person name="Clavel T."/>
        </authorList>
    </citation>
    <scope>NUCLEOTIDE SEQUENCE</scope>
    <source>
        <strain evidence="1">CLA-AA-H227</strain>
    </source>
</reference>
<gene>
    <name evidence="1" type="ORF">WMO40_21275</name>
</gene>
<dbReference type="Proteomes" id="UP001439875">
    <property type="component" value="Unassembled WGS sequence"/>
</dbReference>
<evidence type="ECO:0000313" key="1">
    <source>
        <dbReference type="EMBL" id="MEQ2529210.1"/>
    </source>
</evidence>